<feature type="transmembrane region" description="Helical" evidence="1">
    <location>
        <begin position="313"/>
        <end position="335"/>
    </location>
</feature>
<feature type="non-terminal residue" evidence="2">
    <location>
        <position position="373"/>
    </location>
</feature>
<evidence type="ECO:0000313" key="3">
    <source>
        <dbReference type="Proteomes" id="UP000051952"/>
    </source>
</evidence>
<evidence type="ECO:0000256" key="1">
    <source>
        <dbReference type="SAM" id="Phobius"/>
    </source>
</evidence>
<name>A0A0S4J617_BODSA</name>
<accession>A0A0S4J617</accession>
<evidence type="ECO:0000313" key="2">
    <source>
        <dbReference type="EMBL" id="CUG80517.1"/>
    </source>
</evidence>
<reference evidence="3" key="1">
    <citation type="submission" date="2015-09" db="EMBL/GenBank/DDBJ databases">
        <authorList>
            <consortium name="Pathogen Informatics"/>
        </authorList>
    </citation>
    <scope>NUCLEOTIDE SEQUENCE [LARGE SCALE GENOMIC DNA]</scope>
    <source>
        <strain evidence="3">Lake Konstanz</strain>
    </source>
</reference>
<organism evidence="2 3">
    <name type="scientific">Bodo saltans</name>
    <name type="common">Flagellated protozoan</name>
    <dbReference type="NCBI Taxonomy" id="75058"/>
    <lineage>
        <taxon>Eukaryota</taxon>
        <taxon>Discoba</taxon>
        <taxon>Euglenozoa</taxon>
        <taxon>Kinetoplastea</taxon>
        <taxon>Metakinetoplastina</taxon>
        <taxon>Eubodonida</taxon>
        <taxon>Bodonidae</taxon>
        <taxon>Bodo</taxon>
    </lineage>
</organism>
<proteinExistence type="predicted"/>
<dbReference type="VEuPathDB" id="TriTrypDB:BSAL_86370"/>
<dbReference type="EMBL" id="CYKH01001049">
    <property type="protein sequence ID" value="CUG80517.1"/>
    <property type="molecule type" value="Genomic_DNA"/>
</dbReference>
<dbReference type="Proteomes" id="UP000051952">
    <property type="component" value="Unassembled WGS sequence"/>
</dbReference>
<keyword evidence="1 2" id="KW-0812">Transmembrane</keyword>
<protein>
    <submittedName>
        <fullName evidence="2">Transmembrane protein, putative</fullName>
    </submittedName>
</protein>
<keyword evidence="1" id="KW-0472">Membrane</keyword>
<keyword evidence="3" id="KW-1185">Reference proteome</keyword>
<dbReference type="AlphaFoldDB" id="A0A0S4J617"/>
<sequence>MYLSDNGFVSLRSVFGNASHRVKSTGTTNNNNVVYTDGPLRIVVPSCASNTWDGEPLMYTDTIRAVDGQSFPDWSLVTMTAEGGETWCTQKTQQHTTVSSRLNDTGAPTALSASAAASRVSTVVATTIVFSVLLSNSPSAGGASSSFPRLQGLVGTLRLSARCTQWLSGDDDDNSDSTINYPVNDISDNPLLLQLPSSVTQPSISYATGALLGNSALVIVASVVSHGLHKIHRHLEAKAVMRRKTAVILPEAKVAQADNACTFVDGVYTMCMYFLPTTPLPASLLLFQGLLLEPTVNAAVVSVASGDRGVTSVILGLVIGLGWIALPCVFLWLLYVCNSPLPVATVAVRRIPNVRLRFERIGRALEWLCAERE</sequence>
<gene>
    <name evidence="2" type="ORF">BSAL_86370</name>
</gene>
<keyword evidence="1" id="KW-1133">Transmembrane helix</keyword>